<feature type="region of interest" description="Disordered" evidence="1">
    <location>
        <begin position="116"/>
        <end position="171"/>
    </location>
</feature>
<gene>
    <name evidence="2" type="ORF">FA10DRAFT_266987</name>
</gene>
<dbReference type="RefSeq" id="XP_025377731.1">
    <property type="nucleotide sequence ID" value="XM_025521732.1"/>
</dbReference>
<reference evidence="2 3" key="1">
    <citation type="journal article" date="2018" name="Mol. Biol. Evol.">
        <title>Broad Genomic Sampling Reveals a Smut Pathogenic Ancestry of the Fungal Clade Ustilaginomycotina.</title>
        <authorList>
            <person name="Kijpornyongpan T."/>
            <person name="Mondo S.J."/>
            <person name="Barry K."/>
            <person name="Sandor L."/>
            <person name="Lee J."/>
            <person name="Lipzen A."/>
            <person name="Pangilinan J."/>
            <person name="LaButti K."/>
            <person name="Hainaut M."/>
            <person name="Henrissat B."/>
            <person name="Grigoriev I.V."/>
            <person name="Spatafora J.W."/>
            <person name="Aime M.C."/>
        </authorList>
    </citation>
    <scope>NUCLEOTIDE SEQUENCE [LARGE SCALE GENOMIC DNA]</scope>
    <source>
        <strain evidence="2 3">MCA 4198</strain>
    </source>
</reference>
<evidence type="ECO:0000313" key="3">
    <source>
        <dbReference type="Proteomes" id="UP000245768"/>
    </source>
</evidence>
<protein>
    <submittedName>
        <fullName evidence="2">Uncharacterized protein</fullName>
    </submittedName>
</protein>
<dbReference type="EMBL" id="KZ819636">
    <property type="protein sequence ID" value="PWN90533.1"/>
    <property type="molecule type" value="Genomic_DNA"/>
</dbReference>
<feature type="compositionally biased region" description="Polar residues" evidence="1">
    <location>
        <begin position="160"/>
        <end position="171"/>
    </location>
</feature>
<evidence type="ECO:0000313" key="2">
    <source>
        <dbReference type="EMBL" id="PWN90533.1"/>
    </source>
</evidence>
<evidence type="ECO:0000256" key="1">
    <source>
        <dbReference type="SAM" id="MobiDB-lite"/>
    </source>
</evidence>
<proteinExistence type="predicted"/>
<sequence>MRVFALCLPSMTAIPLQVLVLGFLVAIMTTGGVLALPHDLHSISCAGPSCRMLKIRSPDKEDSMIFARREPTATLSDTIHVKRDKSKTTSYESNTIAARHEPITATSDAKMTVEREHSEGNMFERRSKHQCPNPACGRPHTIDPSTSSKARSLPLKRSQGDTVKASSRSES</sequence>
<dbReference type="InParanoid" id="A0A316YR74"/>
<dbReference type="AlphaFoldDB" id="A0A316YR74"/>
<dbReference type="GeneID" id="37043648"/>
<dbReference type="Proteomes" id="UP000245768">
    <property type="component" value="Unassembled WGS sequence"/>
</dbReference>
<organism evidence="2 3">
    <name type="scientific">Acaromyces ingoldii</name>
    <dbReference type="NCBI Taxonomy" id="215250"/>
    <lineage>
        <taxon>Eukaryota</taxon>
        <taxon>Fungi</taxon>
        <taxon>Dikarya</taxon>
        <taxon>Basidiomycota</taxon>
        <taxon>Ustilaginomycotina</taxon>
        <taxon>Exobasidiomycetes</taxon>
        <taxon>Exobasidiales</taxon>
        <taxon>Cryptobasidiaceae</taxon>
        <taxon>Acaromyces</taxon>
    </lineage>
</organism>
<keyword evidence="3" id="KW-1185">Reference proteome</keyword>
<feature type="compositionally biased region" description="Basic and acidic residues" evidence="1">
    <location>
        <begin position="116"/>
        <end position="125"/>
    </location>
</feature>
<name>A0A316YR74_9BASI</name>
<accession>A0A316YR74</accession>